<dbReference type="EMBL" id="JALJOU010000019">
    <property type="protein sequence ID" value="KAK9838270.1"/>
    <property type="molecule type" value="Genomic_DNA"/>
</dbReference>
<dbReference type="PANTHER" id="PTHR47580:SF1">
    <property type="entry name" value="PHOSPHOGLYCERATE MUTASE FAMILY PROTEIN"/>
    <property type="match status" value="1"/>
</dbReference>
<accession>A0AAW1RWV6</accession>
<keyword evidence="2" id="KW-1185">Reference proteome</keyword>
<evidence type="ECO:0000313" key="1">
    <source>
        <dbReference type="EMBL" id="KAK9838270.1"/>
    </source>
</evidence>
<comment type="caution">
    <text evidence="1">The sequence shown here is derived from an EMBL/GenBank/DDBJ whole genome shotgun (WGS) entry which is preliminary data.</text>
</comment>
<evidence type="ECO:0008006" key="3">
    <source>
        <dbReference type="Google" id="ProtNLM"/>
    </source>
</evidence>
<gene>
    <name evidence="1" type="ORF">WJX81_001528</name>
</gene>
<sequence>MGLSAHSRRQLLCDVLMPANKLKNRSFLVRAGEGELEASGTVLTNPVWKTSTYSGLSTRGRAQVIRQTYPALEELEAGACRRHCLTSLATTKGH</sequence>
<dbReference type="AlphaFoldDB" id="A0AAW1RWV6"/>
<organism evidence="1 2">
    <name type="scientific">Elliptochloris bilobata</name>
    <dbReference type="NCBI Taxonomy" id="381761"/>
    <lineage>
        <taxon>Eukaryota</taxon>
        <taxon>Viridiplantae</taxon>
        <taxon>Chlorophyta</taxon>
        <taxon>core chlorophytes</taxon>
        <taxon>Trebouxiophyceae</taxon>
        <taxon>Trebouxiophyceae incertae sedis</taxon>
        <taxon>Elliptochloris clade</taxon>
        <taxon>Elliptochloris</taxon>
    </lineage>
</organism>
<dbReference type="Proteomes" id="UP001445335">
    <property type="component" value="Unassembled WGS sequence"/>
</dbReference>
<reference evidence="1 2" key="1">
    <citation type="journal article" date="2024" name="Nat. Commun.">
        <title>Phylogenomics reveals the evolutionary origins of lichenization in chlorophyte algae.</title>
        <authorList>
            <person name="Puginier C."/>
            <person name="Libourel C."/>
            <person name="Otte J."/>
            <person name="Skaloud P."/>
            <person name="Haon M."/>
            <person name="Grisel S."/>
            <person name="Petersen M."/>
            <person name="Berrin J.G."/>
            <person name="Delaux P.M."/>
            <person name="Dal Grande F."/>
            <person name="Keller J."/>
        </authorList>
    </citation>
    <scope>NUCLEOTIDE SEQUENCE [LARGE SCALE GENOMIC DNA]</scope>
    <source>
        <strain evidence="1 2">SAG 245.80</strain>
    </source>
</reference>
<dbReference type="PANTHER" id="PTHR47580">
    <property type="entry name" value="PHOSPHOGLYCERATE MUTASE FAMILY PROTEIN"/>
    <property type="match status" value="1"/>
</dbReference>
<name>A0AAW1RWV6_9CHLO</name>
<protein>
    <recommendedName>
        <fullName evidence="3">LAGLIDADG homing endonuclease</fullName>
    </recommendedName>
</protein>
<evidence type="ECO:0000313" key="2">
    <source>
        <dbReference type="Proteomes" id="UP001445335"/>
    </source>
</evidence>
<proteinExistence type="predicted"/>